<name>A0A1M2V8F2_TRAPU</name>
<dbReference type="Proteomes" id="UP000184267">
    <property type="component" value="Unassembled WGS sequence"/>
</dbReference>
<dbReference type="OMA" id="ADTHCAR"/>
<feature type="compositionally biased region" description="Basic and acidic residues" evidence="1">
    <location>
        <begin position="198"/>
        <end position="213"/>
    </location>
</feature>
<feature type="compositionally biased region" description="Low complexity" evidence="1">
    <location>
        <begin position="152"/>
        <end position="168"/>
    </location>
</feature>
<protein>
    <submittedName>
        <fullName evidence="2">Uncharacterized protein</fullName>
    </submittedName>
</protein>
<proteinExistence type="predicted"/>
<feature type="compositionally biased region" description="Low complexity" evidence="1">
    <location>
        <begin position="124"/>
        <end position="142"/>
    </location>
</feature>
<keyword evidence="3" id="KW-1185">Reference proteome</keyword>
<dbReference type="OrthoDB" id="2685617at2759"/>
<evidence type="ECO:0000313" key="3">
    <source>
        <dbReference type="Proteomes" id="UP000184267"/>
    </source>
</evidence>
<dbReference type="EMBL" id="MNAD01001599">
    <property type="protein sequence ID" value="OJT03786.1"/>
    <property type="molecule type" value="Genomic_DNA"/>
</dbReference>
<reference evidence="2 3" key="1">
    <citation type="submission" date="2016-10" db="EMBL/GenBank/DDBJ databases">
        <title>Genome sequence of the basidiomycete white-rot fungus Trametes pubescens.</title>
        <authorList>
            <person name="Makela M.R."/>
            <person name="Granchi Z."/>
            <person name="Peng M."/>
            <person name="De Vries R.P."/>
            <person name="Grigoriev I."/>
            <person name="Riley R."/>
            <person name="Hilden K."/>
        </authorList>
    </citation>
    <scope>NUCLEOTIDE SEQUENCE [LARGE SCALE GENOMIC DNA]</scope>
    <source>
        <strain evidence="2 3">FBCC735</strain>
    </source>
</reference>
<feature type="region of interest" description="Disordered" evidence="1">
    <location>
        <begin position="102"/>
        <end position="223"/>
    </location>
</feature>
<comment type="caution">
    <text evidence="2">The sequence shown here is derived from an EMBL/GenBank/DDBJ whole genome shotgun (WGS) entry which is preliminary data.</text>
</comment>
<gene>
    <name evidence="2" type="ORF">TRAPUB_5608</name>
</gene>
<dbReference type="AlphaFoldDB" id="A0A1M2V8F2"/>
<sequence>MQAAPNAATAKFQLALPHLLAPISPHLAALHATRARLLHPADSSLADTHCARCGAPFLATGGHTRSIGKRTRKARNGVAATVCILRRSCGACRHNDDVRLNAGTASAPAFPGTRNRARRKSSTAPHVSVSATPVVSVSAQQQHALVSQPRASRSLPSSATPGSSRSSTIAPTPQLDPTLAQVKARPKQKTGLQALLARNREKQKQEEDKKRDGQGLSAFLQGL</sequence>
<accession>A0A1M2V8F2</accession>
<organism evidence="2 3">
    <name type="scientific">Trametes pubescens</name>
    <name type="common">White-rot fungus</name>
    <dbReference type="NCBI Taxonomy" id="154538"/>
    <lineage>
        <taxon>Eukaryota</taxon>
        <taxon>Fungi</taxon>
        <taxon>Dikarya</taxon>
        <taxon>Basidiomycota</taxon>
        <taxon>Agaricomycotina</taxon>
        <taxon>Agaricomycetes</taxon>
        <taxon>Polyporales</taxon>
        <taxon>Polyporaceae</taxon>
        <taxon>Trametes</taxon>
    </lineage>
</organism>
<evidence type="ECO:0000313" key="2">
    <source>
        <dbReference type="EMBL" id="OJT03786.1"/>
    </source>
</evidence>
<evidence type="ECO:0000256" key="1">
    <source>
        <dbReference type="SAM" id="MobiDB-lite"/>
    </source>
</evidence>